<dbReference type="Proteomes" id="UP000008983">
    <property type="component" value="Unassembled WGS sequence"/>
</dbReference>
<dbReference type="Gene3D" id="3.40.50.12780">
    <property type="entry name" value="N-terminal domain of ligase-like"/>
    <property type="match status" value="1"/>
</dbReference>
<dbReference type="RefSeq" id="XP_004027684.1">
    <property type="nucleotide sequence ID" value="XM_004027635.1"/>
</dbReference>
<dbReference type="GO" id="GO:0004467">
    <property type="term" value="F:long-chain fatty acid-CoA ligase activity"/>
    <property type="evidence" value="ECO:0007669"/>
    <property type="project" value="TreeGrafter"/>
</dbReference>
<dbReference type="Pfam" id="PF00501">
    <property type="entry name" value="AMP-binding"/>
    <property type="match status" value="1"/>
</dbReference>
<dbReference type="AlphaFoldDB" id="G0R2H1"/>
<keyword evidence="3" id="KW-0443">Lipid metabolism</keyword>
<evidence type="ECO:0000313" key="6">
    <source>
        <dbReference type="Proteomes" id="UP000008983"/>
    </source>
</evidence>
<dbReference type="InParanoid" id="G0R2H1"/>
<keyword evidence="2" id="KW-0276">Fatty acid metabolism</keyword>
<organism evidence="5 6">
    <name type="scientific">Ichthyophthirius multifiliis</name>
    <name type="common">White spot disease agent</name>
    <name type="synonym">Ich</name>
    <dbReference type="NCBI Taxonomy" id="5932"/>
    <lineage>
        <taxon>Eukaryota</taxon>
        <taxon>Sar</taxon>
        <taxon>Alveolata</taxon>
        <taxon>Ciliophora</taxon>
        <taxon>Intramacronucleata</taxon>
        <taxon>Oligohymenophorea</taxon>
        <taxon>Hymenostomatida</taxon>
        <taxon>Ophryoglenina</taxon>
        <taxon>Ichthyophthirius</taxon>
    </lineage>
</organism>
<dbReference type="InterPro" id="IPR042099">
    <property type="entry name" value="ANL_N_sf"/>
</dbReference>
<dbReference type="PANTHER" id="PTHR43272">
    <property type="entry name" value="LONG-CHAIN-FATTY-ACID--COA LIGASE"/>
    <property type="match status" value="1"/>
</dbReference>
<dbReference type="eggNOG" id="KOG1256">
    <property type="taxonomic scope" value="Eukaryota"/>
</dbReference>
<reference evidence="5 6" key="1">
    <citation type="submission" date="2011-07" db="EMBL/GenBank/DDBJ databases">
        <authorList>
            <person name="Coyne R."/>
            <person name="Brami D."/>
            <person name="Johnson J."/>
            <person name="Hostetler J."/>
            <person name="Hannick L."/>
            <person name="Clark T."/>
            <person name="Cassidy-Hanley D."/>
            <person name="Inman J."/>
        </authorList>
    </citation>
    <scope>NUCLEOTIDE SEQUENCE [LARGE SCALE GENOMIC DNA]</scope>
    <source>
        <strain evidence="5 6">G5</strain>
    </source>
</reference>
<sequence>MQANLTLQDDEYFYCSPEGLQRIGQVYDKNDPQKNINWTTDYTLEMPIRMKKKGPGSEIPQTLIEIFENTLKQIPEKPALSVKKDGKWKTLTFKQYYEAAKTFGKALISLKVSPYKSVNILGYNSPEWVISFYGSIFGFYLPVGVYTTNQAEACQYVAENSDCEVAVVENEQNLQKYLKVIDRLPQLKHIIVYSGDNFTKSDKVNVLSWNEIMEIGKKFKSEKAEDDIENRMKSQKPGNCCTLVYTSGTTGMPKGVMLSHDNYTWTSQAVLKQYDIKTQGNDRIISYLPLSHVAAQNIDIVGCILSGCHTYFAEPTALQGSLIDTLKEVKPTFFFSVPRVWEKIEEKMKEVASSNGWLKTQISTWAKGIGILGAQSRNQNLPFGFGIAKSLVFDNVRKALGLQEATHLMYGAAPLSPTIRQYFLSLNMYLISAYGMSESAGPQCLSDIKNYDVFDSNFYASTGASIQGTNLIIAQPDKDGNGEICYRGRNRFMGYFKNEEATRQTIDQNGFLHSGDVGKLDKNGNLSITGRIKELIITAGGENVAPVLIENILKEQLKFISNAVVIGDNKKYLSVLLTFKYVAEGDILTNKFSPETLREFEILGSQAKNVEEARKCQKVMKAIQQGIDRTNQQVISKAQRIQKFAVLEGDFTIQSGDLTPTLKLKRNVVSKKYEGIIEQLYIESKL</sequence>
<dbReference type="InterPro" id="IPR000873">
    <property type="entry name" value="AMP-dep_synth/lig_dom"/>
</dbReference>
<gene>
    <name evidence="5" type="ORF">IMG5_177990</name>
</gene>
<name>G0R2H1_ICHMU</name>
<keyword evidence="6" id="KW-1185">Reference proteome</keyword>
<protein>
    <recommendedName>
        <fullName evidence="4">AMP-dependent synthetase/ligase domain-containing protein</fullName>
    </recommendedName>
</protein>
<dbReference type="PROSITE" id="PS00455">
    <property type="entry name" value="AMP_BINDING"/>
    <property type="match status" value="1"/>
</dbReference>
<accession>G0R2H1</accession>
<keyword evidence="1" id="KW-0436">Ligase</keyword>
<evidence type="ECO:0000259" key="4">
    <source>
        <dbReference type="Pfam" id="PF00501"/>
    </source>
</evidence>
<proteinExistence type="predicted"/>
<dbReference type="GO" id="GO:0016020">
    <property type="term" value="C:membrane"/>
    <property type="evidence" value="ECO:0007669"/>
    <property type="project" value="TreeGrafter"/>
</dbReference>
<dbReference type="GO" id="GO:0005783">
    <property type="term" value="C:endoplasmic reticulum"/>
    <property type="evidence" value="ECO:0007669"/>
    <property type="project" value="TreeGrafter"/>
</dbReference>
<feature type="domain" description="AMP-dependent synthetase/ligase" evidence="4">
    <location>
        <begin position="67"/>
        <end position="496"/>
    </location>
</feature>
<dbReference type="OMA" id="ETCAYVC"/>
<dbReference type="SUPFAM" id="SSF56801">
    <property type="entry name" value="Acetyl-CoA synthetase-like"/>
    <property type="match status" value="1"/>
</dbReference>
<dbReference type="InterPro" id="IPR020845">
    <property type="entry name" value="AMP-binding_CS"/>
</dbReference>
<dbReference type="EMBL" id="GL984260">
    <property type="protein sequence ID" value="EGR28339.1"/>
    <property type="molecule type" value="Genomic_DNA"/>
</dbReference>
<dbReference type="STRING" id="857967.G0R2H1"/>
<evidence type="ECO:0000256" key="2">
    <source>
        <dbReference type="ARBA" id="ARBA00022832"/>
    </source>
</evidence>
<dbReference type="GeneID" id="14904413"/>
<dbReference type="PANTHER" id="PTHR43272:SF32">
    <property type="entry name" value="AMP-DEPENDENT SYNTHETASE_LIGASE DOMAIN-CONTAINING PROTEIN"/>
    <property type="match status" value="1"/>
</dbReference>
<evidence type="ECO:0000313" key="5">
    <source>
        <dbReference type="EMBL" id="EGR28339.1"/>
    </source>
</evidence>
<dbReference type="OrthoDB" id="3633556at2759"/>
<evidence type="ECO:0000256" key="3">
    <source>
        <dbReference type="ARBA" id="ARBA00023098"/>
    </source>
</evidence>
<dbReference type="Pfam" id="PF23562">
    <property type="entry name" value="AMP-binding_C_3"/>
    <property type="match status" value="1"/>
</dbReference>
<evidence type="ECO:0000256" key="1">
    <source>
        <dbReference type="ARBA" id="ARBA00022598"/>
    </source>
</evidence>